<dbReference type="Pfam" id="PF01740">
    <property type="entry name" value="STAS"/>
    <property type="match status" value="1"/>
</dbReference>
<accession>A0ABW6KFZ1</accession>
<evidence type="ECO:0000313" key="2">
    <source>
        <dbReference type="EMBL" id="MFE8701612.1"/>
    </source>
</evidence>
<dbReference type="InterPro" id="IPR036513">
    <property type="entry name" value="STAS_dom_sf"/>
</dbReference>
<sequence>MFVIQEGSIDIFQVNEDITIRNVEVFQNKMKSFLIDAEQFLLLDLEHVEYLNSSALGIIAHTAMQSKQMDKKFVVAGIHPLLEEIFTIVKFSSFMRLFPTVEEGINYLSNDKSN</sequence>
<keyword evidence="3" id="KW-1185">Reference proteome</keyword>
<dbReference type="InterPro" id="IPR002645">
    <property type="entry name" value="STAS_dom"/>
</dbReference>
<proteinExistence type="predicted"/>
<evidence type="ECO:0000313" key="3">
    <source>
        <dbReference type="Proteomes" id="UP001601059"/>
    </source>
</evidence>
<organism evidence="2 3">
    <name type="scientific">Cytobacillus spartinae</name>
    <dbReference type="NCBI Taxonomy" id="3299023"/>
    <lineage>
        <taxon>Bacteria</taxon>
        <taxon>Bacillati</taxon>
        <taxon>Bacillota</taxon>
        <taxon>Bacilli</taxon>
        <taxon>Bacillales</taxon>
        <taxon>Bacillaceae</taxon>
        <taxon>Cytobacillus</taxon>
    </lineage>
</organism>
<dbReference type="Gene3D" id="3.30.750.24">
    <property type="entry name" value="STAS domain"/>
    <property type="match status" value="1"/>
</dbReference>
<gene>
    <name evidence="2" type="ORF">ACFYKX_13490</name>
</gene>
<dbReference type="Proteomes" id="UP001601059">
    <property type="component" value="Unassembled WGS sequence"/>
</dbReference>
<comment type="caution">
    <text evidence="2">The sequence shown here is derived from an EMBL/GenBank/DDBJ whole genome shotgun (WGS) entry which is preliminary data.</text>
</comment>
<name>A0ABW6KFZ1_9BACI</name>
<dbReference type="SUPFAM" id="SSF52091">
    <property type="entry name" value="SpoIIaa-like"/>
    <property type="match status" value="1"/>
</dbReference>
<dbReference type="PROSITE" id="PS50801">
    <property type="entry name" value="STAS"/>
    <property type="match status" value="1"/>
</dbReference>
<protein>
    <submittedName>
        <fullName evidence="2">STAS domain-containing protein</fullName>
    </submittedName>
</protein>
<feature type="domain" description="STAS" evidence="1">
    <location>
        <begin position="1"/>
        <end position="108"/>
    </location>
</feature>
<evidence type="ECO:0000259" key="1">
    <source>
        <dbReference type="PROSITE" id="PS50801"/>
    </source>
</evidence>
<reference evidence="2 3" key="1">
    <citation type="submission" date="2024-08" db="EMBL/GenBank/DDBJ databases">
        <title>Two novel Cytobacillus novel species.</title>
        <authorList>
            <person name="Liu G."/>
        </authorList>
    </citation>
    <scope>NUCLEOTIDE SEQUENCE [LARGE SCALE GENOMIC DNA]</scope>
    <source>
        <strain evidence="2 3">FJAT-54145</strain>
    </source>
</reference>
<dbReference type="PANTHER" id="PTHR33495">
    <property type="entry name" value="ANTI-SIGMA FACTOR ANTAGONIST TM_1081-RELATED-RELATED"/>
    <property type="match status" value="1"/>
</dbReference>
<dbReference type="RefSeq" id="WP_389361582.1">
    <property type="nucleotide sequence ID" value="NZ_JBIACK010000006.1"/>
</dbReference>
<dbReference type="CDD" id="cd07043">
    <property type="entry name" value="STAS_anti-anti-sigma_factors"/>
    <property type="match status" value="1"/>
</dbReference>
<dbReference type="EMBL" id="JBIACK010000006">
    <property type="protein sequence ID" value="MFE8701612.1"/>
    <property type="molecule type" value="Genomic_DNA"/>
</dbReference>